<reference evidence="2 3" key="1">
    <citation type="submission" date="2021-11" db="EMBL/GenBank/DDBJ databases">
        <authorList>
            <person name="Huq M.A."/>
        </authorList>
    </citation>
    <scope>NUCLEOTIDE SEQUENCE [LARGE SCALE GENOMIC DNA]</scope>
    <source>
        <strain evidence="2 3">MAHUQ-52</strain>
    </source>
</reference>
<evidence type="ECO:0000313" key="3">
    <source>
        <dbReference type="Proteomes" id="UP001198701"/>
    </source>
</evidence>
<comment type="caution">
    <text evidence="2">The sequence shown here is derived from an EMBL/GenBank/DDBJ whole genome shotgun (WGS) entry which is preliminary data.</text>
</comment>
<feature type="chain" id="PRO_5046742228" description="Lipoprotein" evidence="1">
    <location>
        <begin position="21"/>
        <end position="198"/>
    </location>
</feature>
<dbReference type="EMBL" id="JAJHPV010000021">
    <property type="protein sequence ID" value="MCC6073073.1"/>
    <property type="molecule type" value="Genomic_DNA"/>
</dbReference>
<protein>
    <recommendedName>
        <fullName evidence="4">Lipoprotein</fullName>
    </recommendedName>
</protein>
<evidence type="ECO:0000256" key="1">
    <source>
        <dbReference type="SAM" id="SignalP"/>
    </source>
</evidence>
<evidence type="ECO:0008006" key="4">
    <source>
        <dbReference type="Google" id="ProtNLM"/>
    </source>
</evidence>
<sequence length="198" mass="19788">MKSSSLRPALALALALGLSACGGSASFSVNGTVFGQEYPGLVLTNNGTDLPIAVGATTFSFPGSLEYGDTFDVKVKTNPPHQTCEPDTRFSTGTAGRTASINVPIGCRVNTFSLGGKITGLTTDGLVLTNGTTGGTVGIVKGAAGFAFPVQVAFGQSYGVTVLTQPTGQTCVVSNGIGVMGDANVENIAVTCNTSIGG</sequence>
<accession>A0ABS8IY32</accession>
<dbReference type="PROSITE" id="PS51257">
    <property type="entry name" value="PROKAR_LIPOPROTEIN"/>
    <property type="match status" value="1"/>
</dbReference>
<gene>
    <name evidence="2" type="ORF">LMJ30_19245</name>
</gene>
<proteinExistence type="predicted"/>
<organism evidence="2 3">
    <name type="scientific">Massilia agrisoli</name>
    <dbReference type="NCBI Taxonomy" id="2892444"/>
    <lineage>
        <taxon>Bacteria</taxon>
        <taxon>Pseudomonadati</taxon>
        <taxon>Pseudomonadota</taxon>
        <taxon>Betaproteobacteria</taxon>
        <taxon>Burkholderiales</taxon>
        <taxon>Oxalobacteraceae</taxon>
        <taxon>Telluria group</taxon>
        <taxon>Massilia</taxon>
    </lineage>
</organism>
<name>A0ABS8IY32_9BURK</name>
<keyword evidence="3" id="KW-1185">Reference proteome</keyword>
<dbReference type="Proteomes" id="UP001198701">
    <property type="component" value="Unassembled WGS sequence"/>
</dbReference>
<dbReference type="RefSeq" id="WP_229434187.1">
    <property type="nucleotide sequence ID" value="NZ_JAJHPV010000021.1"/>
</dbReference>
<evidence type="ECO:0000313" key="2">
    <source>
        <dbReference type="EMBL" id="MCC6073073.1"/>
    </source>
</evidence>
<feature type="signal peptide" evidence="1">
    <location>
        <begin position="1"/>
        <end position="20"/>
    </location>
</feature>
<keyword evidence="1" id="KW-0732">Signal</keyword>